<keyword evidence="1" id="KW-0378">Hydrolase</keyword>
<dbReference type="InterPro" id="IPR036866">
    <property type="entry name" value="RibonucZ/Hydroxyglut_hydro"/>
</dbReference>
<dbReference type="Gene3D" id="3.60.15.10">
    <property type="entry name" value="Ribonuclease Z/Hydroxyacylglutathione hydrolase-like"/>
    <property type="match status" value="1"/>
</dbReference>
<accession>A0A485M016</accession>
<dbReference type="AlphaFoldDB" id="A0A485M016"/>
<dbReference type="EC" id="3.1.-.-" evidence="1"/>
<sequence length="159" mass="17797">MTIAGPEGLEPRVEGLLKLLFPGSEDIRSGFWPDFRVLSAGGTRQIGDFLVTAYPAAHPPETRPLSLRIDCRGTVIAYSGDTEWNDMLPEVSRGADLFICETYEYQPMAGNHINYLTLLDHRHELDCRRIVLTHLGDTMLKRCGSLEFECAQDGMVIEV</sequence>
<organism evidence="1">
    <name type="scientific">anaerobic digester metagenome</name>
    <dbReference type="NCBI Taxonomy" id="1263854"/>
    <lineage>
        <taxon>unclassified sequences</taxon>
        <taxon>metagenomes</taxon>
        <taxon>ecological metagenomes</taxon>
    </lineage>
</organism>
<dbReference type="EMBL" id="CAADRM010000099">
    <property type="protein sequence ID" value="VFU14934.1"/>
    <property type="molecule type" value="Genomic_DNA"/>
</dbReference>
<dbReference type="SUPFAM" id="SSF56281">
    <property type="entry name" value="Metallo-hydrolase/oxidoreductase"/>
    <property type="match status" value="1"/>
</dbReference>
<evidence type="ECO:0000313" key="1">
    <source>
        <dbReference type="EMBL" id="VFU14934.1"/>
    </source>
</evidence>
<gene>
    <name evidence="1" type="ORF">SCFA_360004</name>
</gene>
<protein>
    <submittedName>
        <fullName evidence="1">Ribonuclease BN</fullName>
        <ecNumber evidence="1">3.1.-.-</ecNumber>
    </submittedName>
</protein>
<proteinExistence type="predicted"/>
<reference evidence="1" key="1">
    <citation type="submission" date="2019-03" db="EMBL/GenBank/DDBJ databases">
        <authorList>
            <person name="Hao L."/>
        </authorList>
    </citation>
    <scope>NUCLEOTIDE SEQUENCE</scope>
</reference>
<name>A0A485M016_9ZZZZ</name>
<dbReference type="GO" id="GO:0016787">
    <property type="term" value="F:hydrolase activity"/>
    <property type="evidence" value="ECO:0007669"/>
    <property type="project" value="UniProtKB-KW"/>
</dbReference>